<accession>A0A8T2SWU1</accession>
<organism evidence="1 2">
    <name type="scientific">Ceratopteris richardii</name>
    <name type="common">Triangle waterfern</name>
    <dbReference type="NCBI Taxonomy" id="49495"/>
    <lineage>
        <taxon>Eukaryota</taxon>
        <taxon>Viridiplantae</taxon>
        <taxon>Streptophyta</taxon>
        <taxon>Embryophyta</taxon>
        <taxon>Tracheophyta</taxon>
        <taxon>Polypodiopsida</taxon>
        <taxon>Polypodiidae</taxon>
        <taxon>Polypodiales</taxon>
        <taxon>Pteridineae</taxon>
        <taxon>Pteridaceae</taxon>
        <taxon>Parkerioideae</taxon>
        <taxon>Ceratopteris</taxon>
    </lineage>
</organism>
<protein>
    <submittedName>
        <fullName evidence="1">Uncharacterized protein</fullName>
    </submittedName>
</protein>
<comment type="caution">
    <text evidence="1">The sequence shown here is derived from an EMBL/GenBank/DDBJ whole genome shotgun (WGS) entry which is preliminary data.</text>
</comment>
<reference evidence="1" key="1">
    <citation type="submission" date="2021-08" db="EMBL/GenBank/DDBJ databases">
        <title>WGS assembly of Ceratopteris richardii.</title>
        <authorList>
            <person name="Marchant D.B."/>
            <person name="Chen G."/>
            <person name="Jenkins J."/>
            <person name="Shu S."/>
            <person name="Leebens-Mack J."/>
            <person name="Grimwood J."/>
            <person name="Schmutz J."/>
            <person name="Soltis P."/>
            <person name="Soltis D."/>
            <person name="Chen Z.-H."/>
        </authorList>
    </citation>
    <scope>NUCLEOTIDE SEQUENCE</scope>
    <source>
        <strain evidence="1">Whitten #5841</strain>
        <tissue evidence="1">Leaf</tissue>
    </source>
</reference>
<proteinExistence type="predicted"/>
<sequence>MPDLRTTIKSSTSFLGSFAVASPTGQFDISGSRNISVTVSGVKSRRVDIDALLDLVTLRRFSLSSTSTMNVSAWQPDISLLQLRWSPSTGQTLWIVVEIIHANKVSVEGGRTAELKGETEVKELGGTEGVNALLQGSVDRSGVWRVTAPGANSTFPLACRLQRLDYDAYGNLVCVSNREMSRSQSYCHHLKLGKMQSSKVCQHPVARSLSLSR</sequence>
<gene>
    <name evidence="1" type="ORF">KP509_17G010800</name>
</gene>
<dbReference type="EMBL" id="CM035422">
    <property type="protein sequence ID" value="KAH7372570.1"/>
    <property type="molecule type" value="Genomic_DNA"/>
</dbReference>
<dbReference type="AlphaFoldDB" id="A0A8T2SWU1"/>
<evidence type="ECO:0000313" key="1">
    <source>
        <dbReference type="EMBL" id="KAH7372570.1"/>
    </source>
</evidence>
<evidence type="ECO:0000313" key="2">
    <source>
        <dbReference type="Proteomes" id="UP000825935"/>
    </source>
</evidence>
<dbReference type="OrthoDB" id="1990204at2759"/>
<name>A0A8T2SWU1_CERRI</name>
<dbReference type="Proteomes" id="UP000825935">
    <property type="component" value="Chromosome 17"/>
</dbReference>
<keyword evidence="2" id="KW-1185">Reference proteome</keyword>